<feature type="domain" description="DUF8202" evidence="2">
    <location>
        <begin position="1260"/>
        <end position="1442"/>
    </location>
</feature>
<feature type="domain" description="DUF8202" evidence="2">
    <location>
        <begin position="860"/>
        <end position="1042"/>
    </location>
</feature>
<dbReference type="OrthoDB" id="2582440at2"/>
<dbReference type="Pfam" id="PF26628">
    <property type="entry name" value="DUF8202"/>
    <property type="match status" value="7"/>
</dbReference>
<proteinExistence type="predicted"/>
<name>A0A4Q7MZJ9_9BACT</name>
<dbReference type="SUPFAM" id="SSF49899">
    <property type="entry name" value="Concanavalin A-like lectins/glucanases"/>
    <property type="match status" value="4"/>
</dbReference>
<dbReference type="Proteomes" id="UP000293874">
    <property type="component" value="Unassembled WGS sequence"/>
</dbReference>
<organism evidence="3 4">
    <name type="scientific">Pseudobacter ginsenosidimutans</name>
    <dbReference type="NCBI Taxonomy" id="661488"/>
    <lineage>
        <taxon>Bacteria</taxon>
        <taxon>Pseudomonadati</taxon>
        <taxon>Bacteroidota</taxon>
        <taxon>Chitinophagia</taxon>
        <taxon>Chitinophagales</taxon>
        <taxon>Chitinophagaceae</taxon>
        <taxon>Pseudobacter</taxon>
    </lineage>
</organism>
<feature type="domain" description="DUF8202" evidence="2">
    <location>
        <begin position="1668"/>
        <end position="1851"/>
    </location>
</feature>
<accession>A0A4Q7MZJ9</accession>
<evidence type="ECO:0000259" key="1">
    <source>
        <dbReference type="Pfam" id="PF13229"/>
    </source>
</evidence>
<feature type="domain" description="DUF8202" evidence="2">
    <location>
        <begin position="2900"/>
        <end position="3072"/>
    </location>
</feature>
<feature type="domain" description="DUF8202" evidence="2">
    <location>
        <begin position="3317"/>
        <end position="3510"/>
    </location>
</feature>
<dbReference type="GO" id="GO:0005975">
    <property type="term" value="P:carbohydrate metabolic process"/>
    <property type="evidence" value="ECO:0007669"/>
    <property type="project" value="UniProtKB-ARBA"/>
</dbReference>
<dbReference type="InterPro" id="IPR039448">
    <property type="entry name" value="Beta_helix"/>
</dbReference>
<dbReference type="InterPro" id="IPR006626">
    <property type="entry name" value="PbH1"/>
</dbReference>
<dbReference type="RefSeq" id="WP_130539161.1">
    <property type="nucleotide sequence ID" value="NZ_CP042431.1"/>
</dbReference>
<evidence type="ECO:0000259" key="2">
    <source>
        <dbReference type="Pfam" id="PF26628"/>
    </source>
</evidence>
<feature type="domain" description="DUF8202" evidence="2">
    <location>
        <begin position="2072"/>
        <end position="2255"/>
    </location>
</feature>
<gene>
    <name evidence="3" type="ORF">EV199_0562</name>
</gene>
<protein>
    <submittedName>
        <fullName evidence="3">Parallel beta helix pectate lyase-like protein</fullName>
    </submittedName>
</protein>
<evidence type="ECO:0000313" key="3">
    <source>
        <dbReference type="EMBL" id="RZS74711.1"/>
    </source>
</evidence>
<keyword evidence="4" id="KW-1185">Reference proteome</keyword>
<reference evidence="3 4" key="1">
    <citation type="submission" date="2019-02" db="EMBL/GenBank/DDBJ databases">
        <title>Genomic Encyclopedia of Type Strains, Phase IV (KMG-IV): sequencing the most valuable type-strain genomes for metagenomic binning, comparative biology and taxonomic classification.</title>
        <authorList>
            <person name="Goeker M."/>
        </authorList>
    </citation>
    <scope>NUCLEOTIDE SEQUENCE [LARGE SCALE GENOMIC DNA]</scope>
    <source>
        <strain evidence="3 4">DSM 18116</strain>
    </source>
</reference>
<dbReference type="InterPro" id="IPR011050">
    <property type="entry name" value="Pectin_lyase_fold/virulence"/>
</dbReference>
<dbReference type="Pfam" id="PF13229">
    <property type="entry name" value="Beta_helix"/>
    <property type="match status" value="1"/>
</dbReference>
<dbReference type="SMART" id="SM00710">
    <property type="entry name" value="PbH1"/>
    <property type="match status" value="13"/>
</dbReference>
<dbReference type="GO" id="GO:0016829">
    <property type="term" value="F:lyase activity"/>
    <property type="evidence" value="ECO:0007669"/>
    <property type="project" value="UniProtKB-KW"/>
</dbReference>
<dbReference type="EMBL" id="SGXA01000001">
    <property type="protein sequence ID" value="RZS74711.1"/>
    <property type="molecule type" value="Genomic_DNA"/>
</dbReference>
<feature type="domain" description="DUF8202" evidence="2">
    <location>
        <begin position="2478"/>
        <end position="2667"/>
    </location>
</feature>
<sequence length="3773" mass="400664">MKATTTMGGRVKDRPEKPLCLSFRSKQTVLSIFFLLFAFLARATDFIVTNTNDSGPGSLRQAVLDVNAAGTGPHTIKFVVYGQITLLSSLPAITQTVSIDGENKITINSNGTNAVIIPFDIRTDNVAVRNFKLTNSGEINFFIRANTNGVLIDNIRASSTTGNFLNAMVNVEGSSTGLTIRNLWCSDTEPAGSGYNGRAIYFAGGMHTGLVMDNIHLSSQNNTRGGEAVVFRDASVNGWTFTNSTISGFLNGIVLDNTGGVTETANNIELNNITIDSMYSGVGLGFYSDFVSTDIRIRNTSIDLNVLATTDEGDYAIRFDNTATGITLENVTIKDVDIYSVWFNGAAQNITIDQCNISHPTPGVGYGGQFVRFESTANTVTIKNSVLDAKKLNAAQEAGTGITFVGATTNTTLDNITMNEFDSDGINASGANTNFQVTNCRFTNNGDGIEFYNNAARTNVDIVNSTFTGNTRASIVINAANAVSDIDVTGNTITKGGGHGVWLYGGASVSDIQVTGNVIRDNGAAGINNEAPNKVIISDNSIYNNGTAGISLPGGNCSYTNAAGRTPVLISSTSLGGGQYQLQLTIPNITAGAQYTVDIYANDPGTSKTSGQYFVTSIAGLSSGTSTQTITYNAGPGATGVGFWTATLRIPANNCGTSEFSNSIPLGTKAPACINNGILAWYRADMGVNGTLWGDISGNGNNMTVQGDPDDTTGLVNFNKAFYYDGNDAHLVPAGATVTTAYTMMGLGKLEGTQNGRVFSSYTGNKLIGWWSNGDNGLHIESWQRNTSVITNNTRLYSLKRANTGSGPYEFKGNGALLNSGTASNATVWSLEVGGSVFNDFSKVFVPEVFIYNRDLSPAEIQKLESYMALKYGITLNGGLTDYIASDGTSLMWTASANTGYQFRITGIGKDDCTMLHQKQSLSADTGIITIALGNAVMLSNAANTNAVTTDKTFFFFADNNGSTKLATAVTGTNVNQRMARVWKVEKSATWANQDITLKVKGTGANNYLLISSDAAFGTISQELPFDANGQVTLNSSLLANGSYFTIASTIKGPGNVNAGIALWLRADDGAANGATWNDASGNGNGAAQTVSGNQAAVLPSVINFNPALKFDGSTDNLLSPSLFTGTGVNNAQIYAVTITDAIQTQALFCEVVSTGQPILAHVPWSDGILYFDAPYGYRVQNAWGGNIGSPYLWSFLRSPSGMSGNRNRIPVASYTGPLNSIAGNNSPFYVGSYPAGGFFNGKVAELIVYNNSAATSNTQRQQIESYLALKYGLTLSPATPVDYLASDGSKFWDATLNNGYNINITGIGRDNGSVLLQKQSVSADDKFLTIALGNTVAVSNAANTGAIASDLSFFVTGSNNGAKQYTVNVTGITGVNVAMARTWKVQKTNWTDQDITFLTDSAVTAPRYLLISTDASFGAGDIALPITGRSITLNSSQLPNNAYFTFANELKGPGGVVNGIGAWYRGDYGLSGVKWDDYSGRGINLPAPGVPNRPGVSINGMNFNPTATFTPGQYFGLGNTIDPSISVLGNGNMNNIAIFGVSSIPVANNGALFNQMTTNGYAVIASPHNAGNAQWDAPYGYRQTAPWGGSLNKANVWSFVKSLDHMSFYRDRNTLASDNTHRDYGVNNGGNYSTNIGVYHGVDYFTGNIPELIIYKDITNAGMPVADRIRIESYLALKYGITLNLTGVTGYTASDASVYWNAATNGVYSKHITGIGRDDLSELNQKQSVSVDTGLVTIALGNAVATSNAANTASITNDKSFFLISDNGGSGKFLTAITGQSGLTNRMTRIFKVDKTANWNEQDITLKLSGGNANTYLIVSTDEVFDGTDTRYALNADSTVTLNTSNLADGVYFTFAKDIKGPNGVNAGLNFWLRADDGQTSGGSWKDYSGYGHEAVQPVTNSRPATDAKAINFNYGLKFDGTDDFLDINTTRVDPDNSTIFAVGSGAGFATGRELVGSGAVNSAYGMELRLVAPGILQYLENNASVVAVAGVLPTVENRPYLWSATQSNAANGVRLFQNNRLDVQGTIGLSPQLTANLVSIGSRTIAARGVFWWGNISEVIVYNRVVTDAERQSVESYLALKYGITLHQTPGISYLASNGTAYWNHTTNGIYNKRITGIGRDDSTALNTKQSLSVDTGFVTLALGSSIAITNESNTSTITNDRSFFVFGDNGLSAANFTVTVSGSANVTRRMARVWKVQKTNWTDQSITLKVKPLGVDNYLLISTDETFANIDEEVPVAADGTVTLSSSQLADGIFFTFGAPLKSPGGVSGHALWLRADVGTSSTVNNTLVSDWSDLSAYSNTLTQTNTAVQPTWLNNTATNINFNPVMRFGGAGYIMTGASILKTGTYNGAAAFAVNSQQTALNAIILNENAASSSFFNLHATWGDNVVYWDPPYPAARLTYNAGNVNGQVNIWTGTSDISLATGKQAIFRNGTSVATGNVNATYTGNNSPLNIAQNYNGRLPELIVYNTALTPNEMARVNTYLAIKYGLTLNSGNSSYLATDGTIVWDAAANATHKNNIAGIGRDDEEILGQKQARSINAGLQVAIGLGSIDSTNTANTNTFTNDKSYMVWGDDNGAVSFRTAITGTTLANYRMARVWKVQETGTIGDVQVAVPANALANPGASYIVISNDDVFDGTDVLVKLEPVTIENKVHYAATVDLTNGQYFTFANDLKLPGGVPGNTLWLRADYGTSSVVDGTTISDWNDFGADINNAVQATAANQPGFANNATSNINFNPVVKFNGTSQRMILDGTKLPVGTSARTVIAATANAATAGRGLIGWGDQAATGNGTRYAMEIGGNIRALEISNSRYGNAATNTLLPGITMFTNAAGTTNAATQIRLNGAGITNSLIAVGNQTINTASLPTAYIGDNVIFGGGLFYSGSLGDIVVYDKTLTPTEQQRVETYMSIKYGVSLSQTIPTDYLATDASVIWNATTNSVYKNSITGIGRDDLEGLSQKQSRNSDSTRLRIAIALGAFAENNTINANSFTADKSYLIWGDDNGAVSFKTTITGMPNVNYRMTRIWKVQETGTVGEVEVAMPFDALPNPRESYLVVSNDDVFDNTDTYIPLYDIIINGKKHWAAKADLNNNQYFTIAAFIKSPGGVGATNLWMRADRGIENNTDGTPVDIWIDYGNEVNNASQSNTGFQPVYNNNVSANINYNPVITFNGSNQQLDLDVTKLPTGTTARTVIGVGMPSVAPTTTRYIVSWGAAGQSLGTGLAAAGAQAGYYVGYNNDLITANNFWMPNVTNEMFGTWAGAGGQANLYSKMLPVATPANKVWNTGTTGARIGNSIWGSEYWSGPITEVIMFDRVLTDIERQRVSTYLAIRNGYTMNQSTPYRDYLNTNSTVIWNGAANTSHNNNIAAIGRDDVEGLSQKQAKSIQPGAIVAIGLGNIATDNLANASNFSSDTSYMVWGSNATALTVTATDLPALFSQRLTQEWKLSLFNFNNQMQPVAMEFDLTGITHNGKDVTDFTLLIDTDGDGDFTTGTITQIPAVTYAGNKASFTNITTLSHNAVFTLAVGPQSLRLNAKAILQGAWNGSSMRTSLKTAAVLPDTDPYGLSTTPSVVPNASVAQVVDWVKVELRDAVNPATVVEERAGFLLSNGDIVDSSYTTPLSFFNAPSANYYVAIRHRNHLGVMSASPVDFSTGTGTIDFTQTSTATYGTHARKDLGGGVMALWAGNVNADQSIRHSSAPSDVTPVANAVLNHAGNTARSPAYTGFVSVYSLFDVNLDGNIFYTATPSDHAIIIGNVKTHPGNTFGITSYIIREQLP</sequence>
<keyword evidence="3" id="KW-0456">Lyase</keyword>
<dbReference type="InterPro" id="IPR058515">
    <property type="entry name" value="DUF8202"/>
</dbReference>
<dbReference type="InterPro" id="IPR013320">
    <property type="entry name" value="ConA-like_dom_sf"/>
</dbReference>
<dbReference type="SUPFAM" id="SSF51126">
    <property type="entry name" value="Pectin lyase-like"/>
    <property type="match status" value="2"/>
</dbReference>
<evidence type="ECO:0000313" key="4">
    <source>
        <dbReference type="Proteomes" id="UP000293874"/>
    </source>
</evidence>
<comment type="caution">
    <text evidence="3">The sequence shown here is derived from an EMBL/GenBank/DDBJ whole genome shotgun (WGS) entry which is preliminary data.</text>
</comment>
<dbReference type="GO" id="GO:0004553">
    <property type="term" value="F:hydrolase activity, hydrolyzing O-glycosyl compounds"/>
    <property type="evidence" value="ECO:0007669"/>
    <property type="project" value="UniProtKB-ARBA"/>
</dbReference>
<feature type="domain" description="Right handed beta helix" evidence="1">
    <location>
        <begin position="316"/>
        <end position="493"/>
    </location>
</feature>
<dbReference type="Gene3D" id="2.60.120.200">
    <property type="match status" value="2"/>
</dbReference>